<reference evidence="2 3" key="1">
    <citation type="journal article" date="2019" name="Sci. Data">
        <title>Hybrid genome assembly and annotation of Danionella translucida.</title>
        <authorList>
            <person name="Kadobianskyi M."/>
            <person name="Schulze L."/>
            <person name="Schuelke M."/>
            <person name="Judkewitz B."/>
        </authorList>
    </citation>
    <scope>NUCLEOTIDE SEQUENCE [LARGE SCALE GENOMIC DNA]</scope>
    <source>
        <strain evidence="2 3">Bolton</strain>
    </source>
</reference>
<gene>
    <name evidence="2" type="ORF">DNTS_005212</name>
</gene>
<evidence type="ECO:0000313" key="2">
    <source>
        <dbReference type="EMBL" id="TRZ01529.1"/>
    </source>
</evidence>
<accession>A0A553RH68</accession>
<feature type="domain" description="C-type lectin" evidence="1">
    <location>
        <begin position="1"/>
        <end position="104"/>
    </location>
</feature>
<dbReference type="AlphaFoldDB" id="A0A553RH68"/>
<feature type="domain" description="C-type lectin" evidence="1">
    <location>
        <begin position="149"/>
        <end position="244"/>
    </location>
</feature>
<dbReference type="Gene3D" id="3.10.100.10">
    <property type="entry name" value="Mannose-Binding Protein A, subunit A"/>
    <property type="match status" value="3"/>
</dbReference>
<dbReference type="SUPFAM" id="SSF56436">
    <property type="entry name" value="C-type lectin-like"/>
    <property type="match status" value="3"/>
</dbReference>
<feature type="domain" description="C-type lectin" evidence="1">
    <location>
        <begin position="248"/>
        <end position="354"/>
    </location>
</feature>
<proteinExistence type="predicted"/>
<dbReference type="PANTHER" id="PTHR45784">
    <property type="entry name" value="C-TYPE LECTIN DOMAIN FAMILY 20 MEMBER A-RELATED"/>
    <property type="match status" value="1"/>
</dbReference>
<dbReference type="EMBL" id="SRMA01024077">
    <property type="protein sequence ID" value="TRZ01529.1"/>
    <property type="molecule type" value="Genomic_DNA"/>
</dbReference>
<sequence length="354" mass="41122">MDMTWEDALMFCREHYIDLASAAQTYQLQLLQKSLQNSTTASVWTDLRFLAGEWQWVSRTFREIPYIGSLESCPPDPYRCGAYNISTAQMENRNCEEMLNFKVRFAFACEMLLVMSLHSTHYTQDLRNIRVVSPDSSLNNGGIHHSSDCSLWTRNNFEDLSTITSQQEENVLFTLNQDGVLKWIGLHIDLAGSGRWLWPNGEQVSFSDWAPNQPDNQSGQQYCVAIIYHWFDFDCNVARPFFCSKTRYILVKENKTWEEALQHCKTHFNDLARMNTDRQLQLAKEAAIESQTDSVWTGQRYLVGQWMWTNNDPVQSEISLPVCPAEPYRCGARNIKTDTWENKDCTKMFNFLCN</sequence>
<dbReference type="STRING" id="623744.A0A553RH68"/>
<dbReference type="PROSITE" id="PS50041">
    <property type="entry name" value="C_TYPE_LECTIN_2"/>
    <property type="match status" value="3"/>
</dbReference>
<dbReference type="InterPro" id="IPR001304">
    <property type="entry name" value="C-type_lectin-like"/>
</dbReference>
<dbReference type="OrthoDB" id="5858677at2759"/>
<organism evidence="2 3">
    <name type="scientific">Danionella cerebrum</name>
    <dbReference type="NCBI Taxonomy" id="2873325"/>
    <lineage>
        <taxon>Eukaryota</taxon>
        <taxon>Metazoa</taxon>
        <taxon>Chordata</taxon>
        <taxon>Craniata</taxon>
        <taxon>Vertebrata</taxon>
        <taxon>Euteleostomi</taxon>
        <taxon>Actinopterygii</taxon>
        <taxon>Neopterygii</taxon>
        <taxon>Teleostei</taxon>
        <taxon>Ostariophysi</taxon>
        <taxon>Cypriniformes</taxon>
        <taxon>Danionidae</taxon>
        <taxon>Danioninae</taxon>
        <taxon>Danionella</taxon>
    </lineage>
</organism>
<dbReference type="InterPro" id="IPR016187">
    <property type="entry name" value="CTDL_fold"/>
</dbReference>
<name>A0A553RH68_9TELE</name>
<dbReference type="CDD" id="cd00037">
    <property type="entry name" value="CLECT"/>
    <property type="match status" value="1"/>
</dbReference>
<evidence type="ECO:0000259" key="1">
    <source>
        <dbReference type="PROSITE" id="PS50041"/>
    </source>
</evidence>
<dbReference type="Pfam" id="PF00059">
    <property type="entry name" value="Lectin_C"/>
    <property type="match status" value="3"/>
</dbReference>
<comment type="caution">
    <text evidence="2">The sequence shown here is derived from an EMBL/GenBank/DDBJ whole genome shotgun (WGS) entry which is preliminary data.</text>
</comment>
<dbReference type="InterPro" id="IPR016186">
    <property type="entry name" value="C-type_lectin-like/link_sf"/>
</dbReference>
<evidence type="ECO:0000313" key="3">
    <source>
        <dbReference type="Proteomes" id="UP000316079"/>
    </source>
</evidence>
<keyword evidence="3" id="KW-1185">Reference proteome</keyword>
<dbReference type="Proteomes" id="UP000316079">
    <property type="component" value="Unassembled WGS sequence"/>
</dbReference>
<protein>
    <recommendedName>
        <fullName evidence="1">C-type lectin domain-containing protein</fullName>
    </recommendedName>
</protein>
<dbReference type="SMART" id="SM00034">
    <property type="entry name" value="CLECT"/>
    <property type="match status" value="1"/>
</dbReference>
<dbReference type="PANTHER" id="PTHR45784:SF8">
    <property type="entry name" value="C-TYPE MANNOSE RECEPTOR 2-RELATED"/>
    <property type="match status" value="1"/>
</dbReference>